<evidence type="ECO:0000256" key="6">
    <source>
        <dbReference type="SAM" id="MobiDB-lite"/>
    </source>
</evidence>
<comment type="cofactor">
    <cofactor evidence="1">
        <name>heme</name>
        <dbReference type="ChEBI" id="CHEBI:30413"/>
    </cofactor>
</comment>
<dbReference type="Gene3D" id="1.10.630.10">
    <property type="entry name" value="Cytochrome P450"/>
    <property type="match status" value="1"/>
</dbReference>
<dbReference type="Pfam" id="PF00067">
    <property type="entry name" value="p450"/>
    <property type="match status" value="1"/>
</dbReference>
<dbReference type="InterPro" id="IPR002401">
    <property type="entry name" value="Cyt_P450_E_grp-I"/>
</dbReference>
<organism evidence="7 8">
    <name type="scientific">Balaenoptera acutorostrata</name>
    <name type="common">Common minke whale</name>
    <name type="synonym">Balaena rostrata</name>
    <dbReference type="NCBI Taxonomy" id="9767"/>
    <lineage>
        <taxon>Eukaryota</taxon>
        <taxon>Metazoa</taxon>
        <taxon>Chordata</taxon>
        <taxon>Craniata</taxon>
        <taxon>Vertebrata</taxon>
        <taxon>Euteleostomi</taxon>
        <taxon>Mammalia</taxon>
        <taxon>Eutheria</taxon>
        <taxon>Laurasiatheria</taxon>
        <taxon>Artiodactyla</taxon>
        <taxon>Whippomorpha</taxon>
        <taxon>Cetacea</taxon>
        <taxon>Mysticeti</taxon>
        <taxon>Balaenopteridae</taxon>
        <taxon>Balaenoptera</taxon>
    </lineage>
</organism>
<proteinExistence type="inferred from homology"/>
<keyword evidence="7" id="KW-1185">Reference proteome</keyword>
<feature type="region of interest" description="Disordered" evidence="6">
    <location>
        <begin position="513"/>
        <end position="545"/>
    </location>
</feature>
<keyword evidence="5" id="KW-0408">Iron</keyword>
<feature type="compositionally biased region" description="Polar residues" evidence="6">
    <location>
        <begin position="527"/>
        <end position="536"/>
    </location>
</feature>
<comment type="similarity">
    <text evidence="2">Belongs to the cytochrome P450 family.</text>
</comment>
<dbReference type="PRINTS" id="PR00463">
    <property type="entry name" value="EP450I"/>
</dbReference>
<evidence type="ECO:0000256" key="5">
    <source>
        <dbReference type="ARBA" id="ARBA00023004"/>
    </source>
</evidence>
<evidence type="ECO:0000256" key="1">
    <source>
        <dbReference type="ARBA" id="ARBA00001971"/>
    </source>
</evidence>
<dbReference type="InterPro" id="IPR036396">
    <property type="entry name" value="Cyt_P450_sf"/>
</dbReference>
<dbReference type="InterPro" id="IPR001128">
    <property type="entry name" value="Cyt_P450"/>
</dbReference>
<feature type="region of interest" description="Disordered" evidence="6">
    <location>
        <begin position="557"/>
        <end position="578"/>
    </location>
</feature>
<evidence type="ECO:0000256" key="2">
    <source>
        <dbReference type="ARBA" id="ARBA00010617"/>
    </source>
</evidence>
<gene>
    <name evidence="8" type="primary">LOC102999399</name>
</gene>
<evidence type="ECO:0000313" key="8">
    <source>
        <dbReference type="RefSeq" id="XP_057389702.1"/>
    </source>
</evidence>
<dbReference type="SUPFAM" id="SSF48264">
    <property type="entry name" value="Cytochrome P450"/>
    <property type="match status" value="1"/>
</dbReference>
<evidence type="ECO:0000313" key="7">
    <source>
        <dbReference type="Proteomes" id="UP001652580"/>
    </source>
</evidence>
<feature type="compositionally biased region" description="Basic and acidic residues" evidence="6">
    <location>
        <begin position="560"/>
        <end position="569"/>
    </location>
</feature>
<dbReference type="GeneID" id="102999399"/>
<evidence type="ECO:0000256" key="4">
    <source>
        <dbReference type="ARBA" id="ARBA00022723"/>
    </source>
</evidence>
<dbReference type="RefSeq" id="XP_057389702.1">
    <property type="nucleotide sequence ID" value="XM_057533719.1"/>
</dbReference>
<keyword evidence="3" id="KW-0349">Heme</keyword>
<name>A0ABM3SIM4_BALAC</name>
<keyword evidence="4" id="KW-0479">Metal-binding</keyword>
<accession>A0ABM3SIM4</accession>
<evidence type="ECO:0000256" key="3">
    <source>
        <dbReference type="ARBA" id="ARBA00022617"/>
    </source>
</evidence>
<dbReference type="Proteomes" id="UP001652580">
    <property type="component" value="Chromosome 19"/>
</dbReference>
<reference evidence="8" key="1">
    <citation type="submission" date="2025-08" db="UniProtKB">
        <authorList>
            <consortium name="RefSeq"/>
        </authorList>
    </citation>
    <scope>IDENTIFICATION</scope>
</reference>
<dbReference type="PANTHER" id="PTHR24300">
    <property type="entry name" value="CYTOCHROME P450 508A4-RELATED"/>
    <property type="match status" value="1"/>
</dbReference>
<protein>
    <submittedName>
        <fullName evidence="8">LOW QUALITY PROTEIN: cytochrome P450 2F2-like</fullName>
    </submittedName>
</protein>
<dbReference type="PANTHER" id="PTHR24300:SF84">
    <property type="entry name" value="CYTOCHROME P450, FAMILY 2, SUBFAMILY T, POLYPEPTIDE 4"/>
    <property type="match status" value="1"/>
</dbReference>
<dbReference type="InterPro" id="IPR050182">
    <property type="entry name" value="Cytochrome_P450_fam2"/>
</dbReference>
<sequence length="578" mass="63902">MHSYRPSEMGPKVLGVQEGAPVDQNLLQLESGHLDGALTEVAPTLPGRWGPVFTVWLGPRPAVVLCSYAALRDALVLQADAFSGRGARAVFERFTRGNGVVVSNGQRWWTLRSFALGALKEFGLGTRTIKDSVLEEAPCLLGEFQDSVGAPFDPWRLLDNAVSHVMCSVVFENRYGYEDPEFLRFLDLFNDNFRIMSSRWGEMYIFPSLLKWLPGPHHGIFRNLAELRVFISQQTQQQPAAREPRNFIDCFLGQTDKEQKGPESHFQETLVMTTHNHFFGSTETTSTILRCGLLILLQHPEVAAKAQAELDPVVGRMCAPSLEDQERLPYTNTTLQEMQSVFSVLPLELPRALTCDAHLRSHFLPKGTFMIPLLASAHQDLTQFKDPDCINPTNFLNDKGELQSNNSFMPFAPGLGWARRGPAWTCRGVHGFLTPHPHVPRKAMCLGAGLARSEIFLTSILQQFCLLPVGSPTNIDPTPQCTGLGNVPPAFQLCLVAAEVRFSHPLLTGSQTSLPSSINKGPELQMEGSSYQQGQEAMTHPNPKSCILVGSGNASFQLSKPERDMRDQTGQDAGPQLQ</sequence>